<dbReference type="CDD" id="cd00432">
    <property type="entry name" value="Ribosomal_L18_L5e"/>
    <property type="match status" value="1"/>
</dbReference>
<evidence type="ECO:0000256" key="2">
    <source>
        <dbReference type="ARBA" id="ARBA00022730"/>
    </source>
</evidence>
<evidence type="ECO:0000256" key="7">
    <source>
        <dbReference type="HAMAP-Rule" id="MF_01337"/>
    </source>
</evidence>
<dbReference type="FunFam" id="3.30.420.100:FF:000003">
    <property type="entry name" value="50S ribosomal protein L18"/>
    <property type="match status" value="1"/>
</dbReference>
<reference evidence="8 9" key="1">
    <citation type="submission" date="2017-09" db="EMBL/GenBank/DDBJ databases">
        <title>Bacterial strain isolated from the female urinary microbiota.</title>
        <authorList>
            <person name="Thomas-White K."/>
            <person name="Kumar N."/>
            <person name="Forster S."/>
            <person name="Putonti C."/>
            <person name="Lawley T."/>
            <person name="Wolfe A.J."/>
        </authorList>
    </citation>
    <scope>NUCLEOTIDE SEQUENCE [LARGE SCALE GENOMIC DNA]</scope>
    <source>
        <strain evidence="8 9">UMB0536</strain>
    </source>
</reference>
<dbReference type="GO" id="GO:0022625">
    <property type="term" value="C:cytosolic large ribosomal subunit"/>
    <property type="evidence" value="ECO:0007669"/>
    <property type="project" value="TreeGrafter"/>
</dbReference>
<dbReference type="Proteomes" id="UP000235564">
    <property type="component" value="Unassembled WGS sequence"/>
</dbReference>
<dbReference type="Pfam" id="PF00861">
    <property type="entry name" value="Ribosomal_L18p"/>
    <property type="match status" value="1"/>
</dbReference>
<dbReference type="Gene3D" id="3.30.420.100">
    <property type="match status" value="1"/>
</dbReference>
<dbReference type="InterPro" id="IPR004389">
    <property type="entry name" value="Ribosomal_uL18_bac-type"/>
</dbReference>
<keyword evidence="3 7" id="KW-0694">RNA-binding</keyword>
<dbReference type="GO" id="GO:0003735">
    <property type="term" value="F:structural constituent of ribosome"/>
    <property type="evidence" value="ECO:0007669"/>
    <property type="project" value="InterPro"/>
</dbReference>
<evidence type="ECO:0000313" key="9">
    <source>
        <dbReference type="Proteomes" id="UP000235564"/>
    </source>
</evidence>
<accession>A0A2N6QNM8</accession>
<keyword evidence="2 7" id="KW-0699">rRNA-binding</keyword>
<organism evidence="8 9">
    <name type="scientific">Hoylesella buccalis</name>
    <dbReference type="NCBI Taxonomy" id="28127"/>
    <lineage>
        <taxon>Bacteria</taxon>
        <taxon>Pseudomonadati</taxon>
        <taxon>Bacteroidota</taxon>
        <taxon>Bacteroidia</taxon>
        <taxon>Bacteroidales</taxon>
        <taxon>Prevotellaceae</taxon>
        <taxon>Hoylesella</taxon>
    </lineage>
</organism>
<comment type="caution">
    <text evidence="8">The sequence shown here is derived from an EMBL/GenBank/DDBJ whole genome shotgun (WGS) entry which is preliminary data.</text>
</comment>
<dbReference type="InterPro" id="IPR057268">
    <property type="entry name" value="Ribosomal_L18"/>
</dbReference>
<keyword evidence="4 7" id="KW-0689">Ribosomal protein</keyword>
<evidence type="ECO:0000256" key="1">
    <source>
        <dbReference type="ARBA" id="ARBA00007116"/>
    </source>
</evidence>
<evidence type="ECO:0000313" key="8">
    <source>
        <dbReference type="EMBL" id="PMC23169.1"/>
    </source>
</evidence>
<sequence length="114" mass="12724">MTTKKEKRRMKIKFRIRKNVNGTAERPRLSVFRSNKQIYAQVINDITGTTLASASSLGLEKMPKDEQAQKVGELIAQKAQAAGVEAVVFDRNGYLYHGRVKELADAARKGGLNF</sequence>
<dbReference type="SUPFAM" id="SSF53137">
    <property type="entry name" value="Translational machinery components"/>
    <property type="match status" value="1"/>
</dbReference>
<name>A0A2N6QNM8_9BACT</name>
<protein>
    <recommendedName>
        <fullName evidence="6 7">Large ribosomal subunit protein uL18</fullName>
    </recommendedName>
</protein>
<dbReference type="GO" id="GO:0008097">
    <property type="term" value="F:5S rRNA binding"/>
    <property type="evidence" value="ECO:0007669"/>
    <property type="project" value="TreeGrafter"/>
</dbReference>
<dbReference type="HAMAP" id="MF_01337_B">
    <property type="entry name" value="Ribosomal_uL18_B"/>
    <property type="match status" value="1"/>
</dbReference>
<dbReference type="AlphaFoldDB" id="A0A2N6QNM8"/>
<evidence type="ECO:0000256" key="4">
    <source>
        <dbReference type="ARBA" id="ARBA00022980"/>
    </source>
</evidence>
<proteinExistence type="inferred from homology"/>
<keyword evidence="5 7" id="KW-0687">Ribonucleoprotein</keyword>
<dbReference type="GO" id="GO:0006412">
    <property type="term" value="P:translation"/>
    <property type="evidence" value="ECO:0007669"/>
    <property type="project" value="UniProtKB-UniRule"/>
</dbReference>
<comment type="similarity">
    <text evidence="1 7">Belongs to the universal ribosomal protein uL18 family.</text>
</comment>
<dbReference type="NCBIfam" id="TIGR00060">
    <property type="entry name" value="L18_bact"/>
    <property type="match status" value="1"/>
</dbReference>
<dbReference type="RefSeq" id="WP_004350191.1">
    <property type="nucleotide sequence ID" value="NZ_PNGJ01000010.1"/>
</dbReference>
<evidence type="ECO:0000256" key="3">
    <source>
        <dbReference type="ARBA" id="ARBA00022884"/>
    </source>
</evidence>
<dbReference type="PANTHER" id="PTHR12899">
    <property type="entry name" value="39S RIBOSOMAL PROTEIN L18, MITOCHONDRIAL"/>
    <property type="match status" value="1"/>
</dbReference>
<gene>
    <name evidence="7" type="primary">rplR</name>
    <name evidence="8" type="ORF">CJ231_10850</name>
</gene>
<evidence type="ECO:0000256" key="6">
    <source>
        <dbReference type="ARBA" id="ARBA00035197"/>
    </source>
</evidence>
<dbReference type="PANTHER" id="PTHR12899:SF3">
    <property type="entry name" value="LARGE RIBOSOMAL SUBUNIT PROTEIN UL18M"/>
    <property type="match status" value="1"/>
</dbReference>
<dbReference type="InterPro" id="IPR005484">
    <property type="entry name" value="Ribosomal_uL18_bac/plant/anim"/>
</dbReference>
<dbReference type="OrthoDB" id="9810939at2"/>
<evidence type="ECO:0000256" key="5">
    <source>
        <dbReference type="ARBA" id="ARBA00023274"/>
    </source>
</evidence>
<dbReference type="EMBL" id="PNGJ01000010">
    <property type="protein sequence ID" value="PMC23169.1"/>
    <property type="molecule type" value="Genomic_DNA"/>
</dbReference>
<comment type="subunit">
    <text evidence="7">Part of the 50S ribosomal subunit; part of the 5S rRNA/L5/L18/L25 subcomplex. Contacts the 5S and 23S rRNAs.</text>
</comment>
<comment type="function">
    <text evidence="7">This is one of the proteins that bind and probably mediate the attachment of the 5S RNA into the large ribosomal subunit, where it forms part of the central protuberance.</text>
</comment>